<name>A0ABM1NJC0_NICVS</name>
<accession>A0ABM1NJC0</accession>
<reference evidence="2" key="1">
    <citation type="submission" date="2025-08" db="UniProtKB">
        <authorList>
            <consortium name="RefSeq"/>
        </authorList>
    </citation>
    <scope>IDENTIFICATION</scope>
    <source>
        <tissue evidence="2">Whole Larva</tissue>
    </source>
</reference>
<keyword evidence="1" id="KW-1185">Reference proteome</keyword>
<evidence type="ECO:0000313" key="1">
    <source>
        <dbReference type="Proteomes" id="UP000695000"/>
    </source>
</evidence>
<gene>
    <name evidence="2" type="primary">LOC108569752</name>
</gene>
<dbReference type="RefSeq" id="XP_017786920.1">
    <property type="nucleotide sequence ID" value="XM_017931431.1"/>
</dbReference>
<proteinExistence type="predicted"/>
<organism evidence="1 2">
    <name type="scientific">Nicrophorus vespilloides</name>
    <name type="common">Boreal carrion beetle</name>
    <dbReference type="NCBI Taxonomy" id="110193"/>
    <lineage>
        <taxon>Eukaryota</taxon>
        <taxon>Metazoa</taxon>
        <taxon>Ecdysozoa</taxon>
        <taxon>Arthropoda</taxon>
        <taxon>Hexapoda</taxon>
        <taxon>Insecta</taxon>
        <taxon>Pterygota</taxon>
        <taxon>Neoptera</taxon>
        <taxon>Endopterygota</taxon>
        <taxon>Coleoptera</taxon>
        <taxon>Polyphaga</taxon>
        <taxon>Staphyliniformia</taxon>
        <taxon>Silphidae</taxon>
        <taxon>Nicrophorinae</taxon>
        <taxon>Nicrophorus</taxon>
    </lineage>
</organism>
<dbReference type="GeneID" id="108569752"/>
<evidence type="ECO:0000313" key="2">
    <source>
        <dbReference type="RefSeq" id="XP_017786920.1"/>
    </source>
</evidence>
<dbReference type="Proteomes" id="UP000695000">
    <property type="component" value="Unplaced"/>
</dbReference>
<protein>
    <submittedName>
        <fullName evidence="2">Uncharacterized protein LOC108569752</fullName>
    </submittedName>
</protein>
<sequence length="395" mass="46595">MSCSNSHYDYIPEYMRDTFKDIADNLEVNLLRLINDEFKRNERRFKPVDFEPVGIADTEKMLRLDNIRLCNWPGLELEKCTVDWRNVHLNLDMKVGRIFMDAECYTTNSNGEESFEGVFKFSIDKESTFKIYVGLKSEDDSLIPMTYYYELNFDYSEIEVISECTKELDKEQLQYFISDNIKSYMHKIIKETVDGEVVSFSYSELFNDEPDIMTKYQNDRMSSDLTNFLDSVHRDNKEKHTIPFQYCLKQDRFLIMASAPEVIMDLTLLHRGEYESFRVENDRSIFCSDGDICNIHCLFNIICDNGKSHKSATFLVTPLRTSIFVGFEPPSPGRGPFGNTHIREITDFMVEEDWGDDLPEEWVKDKVLPYMKTYLRTYVALLCCKANDYFEKWYR</sequence>